<proteinExistence type="predicted"/>
<dbReference type="SUPFAM" id="SSF53474">
    <property type="entry name" value="alpha/beta-Hydrolases"/>
    <property type="match status" value="1"/>
</dbReference>
<dbReference type="EMBL" id="WVHT01000002">
    <property type="protein sequence ID" value="MXV50080.1"/>
    <property type="molecule type" value="Genomic_DNA"/>
</dbReference>
<accession>A0A7K1Y6M2</accession>
<gene>
    <name evidence="2" type="ORF">GS399_03780</name>
</gene>
<feature type="domain" description="AB hydrolase-1" evidence="1">
    <location>
        <begin position="9"/>
        <end position="244"/>
    </location>
</feature>
<evidence type="ECO:0000313" key="2">
    <source>
        <dbReference type="EMBL" id="MXV50080.1"/>
    </source>
</evidence>
<dbReference type="InterPro" id="IPR000073">
    <property type="entry name" value="AB_hydrolase_1"/>
</dbReference>
<dbReference type="Pfam" id="PF12697">
    <property type="entry name" value="Abhydrolase_6"/>
    <property type="match status" value="1"/>
</dbReference>
<protein>
    <submittedName>
        <fullName evidence="2">Alpha/beta fold hydrolase</fullName>
    </submittedName>
</protein>
<dbReference type="RefSeq" id="WP_160843272.1">
    <property type="nucleotide sequence ID" value="NZ_WVHT01000002.1"/>
</dbReference>
<dbReference type="Proteomes" id="UP000466586">
    <property type="component" value="Unassembled WGS sequence"/>
</dbReference>
<sequence length="260" mass="29454">MKALTSKTIVFITGAFVSSDCWNDWKTYFEERGYTTLAPAWPHKDAPACTLRERHPDAEVASLRLASLTDYFATIVKQLSEKPILIGHSMGGLITQLLLQKDLATAGIAIHSLQPKGIFTFKFSFYKAGWGALGFFTDTKKTYLMSFREWQYAFTNGMSFEQQKEAYYNLLVPESKLLVRDATTDAAKINFSSAHAPLLFLAGSTDHFIPASLNYSNYKKYSHHQSVTDYKEFAGRNHFVLGQPNWSEIADFVLSWIKKN</sequence>
<name>A0A7K1Y6M2_9SPHI</name>
<keyword evidence="3" id="KW-1185">Reference proteome</keyword>
<evidence type="ECO:0000259" key="1">
    <source>
        <dbReference type="Pfam" id="PF12697"/>
    </source>
</evidence>
<dbReference type="PANTHER" id="PTHR43194:SF2">
    <property type="entry name" value="PEROXISOMAL MEMBRANE PROTEIN LPX1"/>
    <property type="match status" value="1"/>
</dbReference>
<dbReference type="PANTHER" id="PTHR43194">
    <property type="entry name" value="HYDROLASE ALPHA/BETA FOLD FAMILY"/>
    <property type="match status" value="1"/>
</dbReference>
<organism evidence="2 3">
    <name type="scientific">Hufsiella arboris</name>
    <dbReference type="NCBI Taxonomy" id="2695275"/>
    <lineage>
        <taxon>Bacteria</taxon>
        <taxon>Pseudomonadati</taxon>
        <taxon>Bacteroidota</taxon>
        <taxon>Sphingobacteriia</taxon>
        <taxon>Sphingobacteriales</taxon>
        <taxon>Sphingobacteriaceae</taxon>
        <taxon>Hufsiella</taxon>
    </lineage>
</organism>
<dbReference type="Gene3D" id="3.40.50.1820">
    <property type="entry name" value="alpha/beta hydrolase"/>
    <property type="match status" value="1"/>
</dbReference>
<comment type="caution">
    <text evidence="2">The sequence shown here is derived from an EMBL/GenBank/DDBJ whole genome shotgun (WGS) entry which is preliminary data.</text>
</comment>
<evidence type="ECO:0000313" key="3">
    <source>
        <dbReference type="Proteomes" id="UP000466586"/>
    </source>
</evidence>
<reference evidence="2 3" key="1">
    <citation type="submission" date="2019-11" db="EMBL/GenBank/DDBJ databases">
        <title>Pedobacter sp. HMF7647 Genome sequencing and assembly.</title>
        <authorList>
            <person name="Kang H."/>
            <person name="Kim H."/>
            <person name="Joh K."/>
        </authorList>
    </citation>
    <scope>NUCLEOTIDE SEQUENCE [LARGE SCALE GENOMIC DNA]</scope>
    <source>
        <strain evidence="2 3">HMF7647</strain>
    </source>
</reference>
<dbReference type="GO" id="GO:0016787">
    <property type="term" value="F:hydrolase activity"/>
    <property type="evidence" value="ECO:0007669"/>
    <property type="project" value="UniProtKB-KW"/>
</dbReference>
<dbReference type="InterPro" id="IPR050228">
    <property type="entry name" value="Carboxylesterase_BioH"/>
</dbReference>
<dbReference type="AlphaFoldDB" id="A0A7K1Y6M2"/>
<dbReference type="InterPro" id="IPR029058">
    <property type="entry name" value="AB_hydrolase_fold"/>
</dbReference>
<keyword evidence="2" id="KW-0378">Hydrolase</keyword>